<organism evidence="13 14">
    <name type="scientific">Limisphaera ngatamarikiensis</name>
    <dbReference type="NCBI Taxonomy" id="1324935"/>
    <lineage>
        <taxon>Bacteria</taxon>
        <taxon>Pseudomonadati</taxon>
        <taxon>Verrucomicrobiota</taxon>
        <taxon>Verrucomicrobiia</taxon>
        <taxon>Limisphaerales</taxon>
        <taxon>Limisphaeraceae</taxon>
        <taxon>Limisphaera</taxon>
    </lineage>
</organism>
<evidence type="ECO:0000256" key="2">
    <source>
        <dbReference type="ARBA" id="ARBA00004496"/>
    </source>
</evidence>
<dbReference type="PROSITE" id="PS51464">
    <property type="entry name" value="SIS"/>
    <property type="match status" value="2"/>
</dbReference>
<dbReference type="GO" id="GO:0046349">
    <property type="term" value="P:amino sugar biosynthetic process"/>
    <property type="evidence" value="ECO:0007669"/>
    <property type="project" value="UniProtKB-ARBA"/>
</dbReference>
<feature type="active site" description="For Fru-6P isomerization activity" evidence="10">
    <location>
        <position position="614"/>
    </location>
</feature>
<dbReference type="EC" id="2.6.1.16" evidence="3 10"/>
<dbReference type="NCBIfam" id="TIGR01135">
    <property type="entry name" value="glmS"/>
    <property type="match status" value="1"/>
</dbReference>
<proteinExistence type="inferred from homology"/>
<dbReference type="GO" id="GO:0006002">
    <property type="term" value="P:fructose 6-phosphate metabolic process"/>
    <property type="evidence" value="ECO:0007669"/>
    <property type="project" value="TreeGrafter"/>
</dbReference>
<comment type="subunit">
    <text evidence="10">Homodimer.</text>
</comment>
<dbReference type="GO" id="GO:0005975">
    <property type="term" value="P:carbohydrate metabolic process"/>
    <property type="evidence" value="ECO:0007669"/>
    <property type="project" value="UniProtKB-UniRule"/>
</dbReference>
<dbReference type="InterPro" id="IPR005855">
    <property type="entry name" value="GFAT"/>
</dbReference>
<dbReference type="PANTHER" id="PTHR10937">
    <property type="entry name" value="GLUCOSAMINE--FRUCTOSE-6-PHOSPHATE AMINOTRANSFERASE, ISOMERIZING"/>
    <property type="match status" value="1"/>
</dbReference>
<reference evidence="13 14" key="1">
    <citation type="submission" date="2020-02" db="EMBL/GenBank/DDBJ databases">
        <title>Draft genome sequence of Limisphaera ngatamarikiensis NGM72.4T, a thermophilic Verrucomicrobia grouped in subdivision 3.</title>
        <authorList>
            <person name="Carere C.R."/>
            <person name="Steen J."/>
            <person name="Hugenholtz P."/>
            <person name="Stott M.B."/>
        </authorList>
    </citation>
    <scope>NUCLEOTIDE SEQUENCE [LARGE SCALE GENOMIC DNA]</scope>
    <source>
        <strain evidence="13 14">NGM72.4</strain>
    </source>
</reference>
<feature type="domain" description="Glutamine amidotransferase type-2" evidence="11">
    <location>
        <begin position="2"/>
        <end position="228"/>
    </location>
</feature>
<dbReference type="AlphaFoldDB" id="A0A6M1RUL0"/>
<evidence type="ECO:0000256" key="6">
    <source>
        <dbReference type="ARBA" id="ARBA00022576"/>
    </source>
</evidence>
<dbReference type="FunFam" id="3.40.50.10490:FF:000002">
    <property type="entry name" value="Glutamine--fructose-6-phosphate aminotransferase [isomerizing]"/>
    <property type="match status" value="1"/>
</dbReference>
<evidence type="ECO:0000256" key="5">
    <source>
        <dbReference type="ARBA" id="ARBA00022490"/>
    </source>
</evidence>
<dbReference type="CDD" id="cd00714">
    <property type="entry name" value="GFAT"/>
    <property type="match status" value="1"/>
</dbReference>
<comment type="function">
    <text evidence="10">Catalyzes the first step in hexosamine metabolism, converting fructose-6P into glucosamine-6P using glutamine as a nitrogen source.</text>
</comment>
<dbReference type="PANTHER" id="PTHR10937:SF0">
    <property type="entry name" value="GLUTAMINE--FRUCTOSE-6-PHOSPHATE TRANSAMINASE (ISOMERIZING)"/>
    <property type="match status" value="1"/>
</dbReference>
<keyword evidence="8" id="KW-0677">Repeat</keyword>
<comment type="caution">
    <text evidence="13">The sequence shown here is derived from an EMBL/GenBank/DDBJ whole genome shotgun (WGS) entry which is preliminary data.</text>
</comment>
<name>A0A6M1RUL0_9BACT</name>
<comment type="subcellular location">
    <subcellularLocation>
        <location evidence="2 10">Cytoplasm</location>
    </subcellularLocation>
</comment>
<dbReference type="NCBIfam" id="NF001484">
    <property type="entry name" value="PRK00331.1"/>
    <property type="match status" value="1"/>
</dbReference>
<feature type="domain" description="SIS" evidence="12">
    <location>
        <begin position="296"/>
        <end position="435"/>
    </location>
</feature>
<keyword evidence="6 10" id="KW-0032">Aminotransferase</keyword>
<dbReference type="RefSeq" id="WP_165108792.1">
    <property type="nucleotide sequence ID" value="NZ_JAAKYA010000085.1"/>
</dbReference>
<evidence type="ECO:0000256" key="10">
    <source>
        <dbReference type="HAMAP-Rule" id="MF_00164"/>
    </source>
</evidence>
<evidence type="ECO:0000256" key="7">
    <source>
        <dbReference type="ARBA" id="ARBA00022679"/>
    </source>
</evidence>
<feature type="active site" description="Nucleophile; for GATase activity" evidence="10">
    <location>
        <position position="2"/>
    </location>
</feature>
<sequence length="619" mass="68651">MCGIVGYVGRREAATILLDGLKRLEYRGYDSAGICTLDGSGLQLRKCVGRVDALIAAVRARPLQGTLGISHTRWATHGLPSDANAHPHLDQSGRLVIVHNGIIENYADLRRQLVESGHQFQSQTDTEVLAHLIGRHLDEQVPRGQRPTAEQVVAAVHQATREAEGTYAIALLHADLPDCLVGARRGSPLVLGLGRGENFLASDVSPILPHTRRVIYLHDGDIVLLRSDSYRLWAGDQPVERPVDTVQWSAEEAELGGFPHYMLKEIHEQPGRVADELRRVLRSEEGTVEFDSLAPHLDELASMRRFILVACGTSWHAALAGEYLIENLAGLPVEVECASEMRYRQRPFEEGTLVIAISQSGETADTLAATRLARQQKVRTLALVNVVGSTLAREADWTLYMRAGPEIGVASTKAFTMQLLQLTLLALWLGRRRGTLSRSEGRRIARALKAIPSRMQRILAAESRIVRLAKKYYRFTDFLYMGRQYNFPIALEGALKLKEISYIHAEGYPSAEMKHGPIALISPEFPSVFVIPRDALYEKNLSNLEEIKARNGPIIAIATAGDREIRKKVDDVIYIPPTLDCLQPLLTVLPLQLFAYHVALLRGCDVDKPRNLAKSVTVE</sequence>
<dbReference type="Gene3D" id="3.60.20.10">
    <property type="entry name" value="Glutamine Phosphoribosylpyrophosphate, subunit 1, domain 1"/>
    <property type="match status" value="1"/>
</dbReference>
<feature type="initiator methionine" description="Removed" evidence="10">
    <location>
        <position position="1"/>
    </location>
</feature>
<gene>
    <name evidence="10 13" type="primary">glmS</name>
    <name evidence="13" type="ORF">G4L39_13045</name>
</gene>
<feature type="domain" description="SIS" evidence="12">
    <location>
        <begin position="468"/>
        <end position="609"/>
    </location>
</feature>
<dbReference type="InterPro" id="IPR035490">
    <property type="entry name" value="GlmS/FrlB_SIS"/>
</dbReference>
<evidence type="ECO:0000256" key="4">
    <source>
        <dbReference type="ARBA" id="ARBA00016090"/>
    </source>
</evidence>
<dbReference type="InterPro" id="IPR001347">
    <property type="entry name" value="SIS_dom"/>
</dbReference>
<evidence type="ECO:0000256" key="8">
    <source>
        <dbReference type="ARBA" id="ARBA00022737"/>
    </source>
</evidence>
<dbReference type="CDD" id="cd05008">
    <property type="entry name" value="SIS_GlmS_GlmD_1"/>
    <property type="match status" value="1"/>
</dbReference>
<dbReference type="GO" id="GO:0006047">
    <property type="term" value="P:UDP-N-acetylglucosamine metabolic process"/>
    <property type="evidence" value="ECO:0007669"/>
    <property type="project" value="TreeGrafter"/>
</dbReference>
<evidence type="ECO:0000313" key="13">
    <source>
        <dbReference type="EMBL" id="NGO40315.1"/>
    </source>
</evidence>
<dbReference type="CDD" id="cd05009">
    <property type="entry name" value="SIS_GlmS_GlmD_2"/>
    <property type="match status" value="1"/>
</dbReference>
<dbReference type="GO" id="GO:0004360">
    <property type="term" value="F:glutamine-fructose-6-phosphate transaminase (isomerizing) activity"/>
    <property type="evidence" value="ECO:0007669"/>
    <property type="project" value="UniProtKB-UniRule"/>
</dbReference>
<dbReference type="SUPFAM" id="SSF53697">
    <property type="entry name" value="SIS domain"/>
    <property type="match status" value="1"/>
</dbReference>
<dbReference type="Pfam" id="PF13522">
    <property type="entry name" value="GATase_6"/>
    <property type="match status" value="1"/>
</dbReference>
<dbReference type="EMBL" id="JAAKYA010000085">
    <property type="protein sequence ID" value="NGO40315.1"/>
    <property type="molecule type" value="Genomic_DNA"/>
</dbReference>
<dbReference type="InterPro" id="IPR047084">
    <property type="entry name" value="GFAT_N"/>
</dbReference>
<evidence type="ECO:0000259" key="11">
    <source>
        <dbReference type="PROSITE" id="PS51278"/>
    </source>
</evidence>
<keyword evidence="7 10" id="KW-0808">Transferase</keyword>
<dbReference type="HAMAP" id="MF_00164">
    <property type="entry name" value="GlmS"/>
    <property type="match status" value="1"/>
</dbReference>
<dbReference type="InterPro" id="IPR046348">
    <property type="entry name" value="SIS_dom_sf"/>
</dbReference>
<evidence type="ECO:0000259" key="12">
    <source>
        <dbReference type="PROSITE" id="PS51464"/>
    </source>
</evidence>
<dbReference type="Pfam" id="PF01380">
    <property type="entry name" value="SIS"/>
    <property type="match status" value="2"/>
</dbReference>
<evidence type="ECO:0000256" key="1">
    <source>
        <dbReference type="ARBA" id="ARBA00001031"/>
    </source>
</evidence>
<evidence type="ECO:0000313" key="14">
    <source>
        <dbReference type="Proteomes" id="UP000477311"/>
    </source>
</evidence>
<dbReference type="GO" id="GO:0006487">
    <property type="term" value="P:protein N-linked glycosylation"/>
    <property type="evidence" value="ECO:0007669"/>
    <property type="project" value="TreeGrafter"/>
</dbReference>
<dbReference type="Gene3D" id="3.40.50.10490">
    <property type="entry name" value="Glucose-6-phosphate isomerase like protein, domain 1"/>
    <property type="match status" value="2"/>
</dbReference>
<dbReference type="Proteomes" id="UP000477311">
    <property type="component" value="Unassembled WGS sequence"/>
</dbReference>
<dbReference type="InterPro" id="IPR017932">
    <property type="entry name" value="GATase_2_dom"/>
</dbReference>
<dbReference type="InterPro" id="IPR035466">
    <property type="entry name" value="GlmS/AgaS_SIS"/>
</dbReference>
<accession>A0A6M1RUL0</accession>
<dbReference type="FunFam" id="3.40.50.10490:FF:000001">
    <property type="entry name" value="Glutamine--fructose-6-phosphate aminotransferase [isomerizing]"/>
    <property type="match status" value="1"/>
</dbReference>
<protein>
    <recommendedName>
        <fullName evidence="4 10">Glutamine--fructose-6-phosphate aminotransferase [isomerizing]</fullName>
        <ecNumber evidence="3 10">2.6.1.16</ecNumber>
    </recommendedName>
    <alternativeName>
        <fullName evidence="10">D-fructose-6-phosphate amidotransferase</fullName>
    </alternativeName>
    <alternativeName>
        <fullName evidence="10">GFAT</fullName>
    </alternativeName>
    <alternativeName>
        <fullName evidence="10">Glucosamine-6-phosphate synthase</fullName>
    </alternativeName>
    <alternativeName>
        <fullName evidence="10">Hexosephosphate aminotransferase</fullName>
    </alternativeName>
    <alternativeName>
        <fullName evidence="10">L-glutamine--D-fructose-6-phosphate amidotransferase</fullName>
    </alternativeName>
</protein>
<evidence type="ECO:0000256" key="3">
    <source>
        <dbReference type="ARBA" id="ARBA00012916"/>
    </source>
</evidence>
<evidence type="ECO:0000256" key="9">
    <source>
        <dbReference type="ARBA" id="ARBA00022962"/>
    </source>
</evidence>
<dbReference type="FunFam" id="3.60.20.10:FF:000006">
    <property type="entry name" value="Glutamine--fructose-6-phosphate aminotransferase [isomerizing]"/>
    <property type="match status" value="1"/>
</dbReference>
<keyword evidence="5 10" id="KW-0963">Cytoplasm</keyword>
<comment type="catalytic activity">
    <reaction evidence="1 10">
        <text>D-fructose 6-phosphate + L-glutamine = D-glucosamine 6-phosphate + L-glutamate</text>
        <dbReference type="Rhea" id="RHEA:13237"/>
        <dbReference type="ChEBI" id="CHEBI:29985"/>
        <dbReference type="ChEBI" id="CHEBI:58359"/>
        <dbReference type="ChEBI" id="CHEBI:58725"/>
        <dbReference type="ChEBI" id="CHEBI:61527"/>
        <dbReference type="EC" id="2.6.1.16"/>
    </reaction>
</comment>
<dbReference type="GO" id="GO:0097367">
    <property type="term" value="F:carbohydrate derivative binding"/>
    <property type="evidence" value="ECO:0007669"/>
    <property type="project" value="InterPro"/>
</dbReference>
<keyword evidence="9" id="KW-0315">Glutamine amidotransferase</keyword>
<keyword evidence="14" id="KW-1185">Reference proteome</keyword>
<dbReference type="InterPro" id="IPR029055">
    <property type="entry name" value="Ntn_hydrolases_N"/>
</dbReference>
<dbReference type="PROSITE" id="PS51278">
    <property type="entry name" value="GATASE_TYPE_2"/>
    <property type="match status" value="1"/>
</dbReference>
<dbReference type="GO" id="GO:0005829">
    <property type="term" value="C:cytosol"/>
    <property type="evidence" value="ECO:0007669"/>
    <property type="project" value="TreeGrafter"/>
</dbReference>
<dbReference type="SUPFAM" id="SSF56235">
    <property type="entry name" value="N-terminal nucleophile aminohydrolases (Ntn hydrolases)"/>
    <property type="match status" value="1"/>
</dbReference>